<dbReference type="InterPro" id="IPR011990">
    <property type="entry name" value="TPR-like_helical_dom_sf"/>
</dbReference>
<evidence type="ECO:0000256" key="1">
    <source>
        <dbReference type="SAM" id="MobiDB-lite"/>
    </source>
</evidence>
<dbReference type="Gene3D" id="1.25.40.10">
    <property type="entry name" value="Tetratricopeptide repeat domain"/>
    <property type="match status" value="1"/>
</dbReference>
<dbReference type="SUPFAM" id="SSF48452">
    <property type="entry name" value="TPR-like"/>
    <property type="match status" value="1"/>
</dbReference>
<feature type="compositionally biased region" description="Basic and acidic residues" evidence="1">
    <location>
        <begin position="303"/>
        <end position="312"/>
    </location>
</feature>
<organism evidence="3 4">
    <name type="scientific">Streptomyces zhihengii</name>
    <dbReference type="NCBI Taxonomy" id="1818004"/>
    <lineage>
        <taxon>Bacteria</taxon>
        <taxon>Bacillati</taxon>
        <taxon>Actinomycetota</taxon>
        <taxon>Actinomycetes</taxon>
        <taxon>Kitasatosporales</taxon>
        <taxon>Streptomycetaceae</taxon>
        <taxon>Streptomyces</taxon>
    </lineage>
</organism>
<dbReference type="RefSeq" id="WP_205378215.1">
    <property type="nucleotide sequence ID" value="NZ_JAFEJA010000002.1"/>
</dbReference>
<accession>A0ABS2V2V9</accession>
<feature type="domain" description="HTH cro/C1-type" evidence="2">
    <location>
        <begin position="22"/>
        <end position="78"/>
    </location>
</feature>
<feature type="region of interest" description="Disordered" evidence="1">
    <location>
        <begin position="291"/>
        <end position="312"/>
    </location>
</feature>
<evidence type="ECO:0000313" key="3">
    <source>
        <dbReference type="EMBL" id="MBM9624181.1"/>
    </source>
</evidence>
<sequence length="1189" mass="131045">MGRNLGPVRASAPESLRTLAVWLRSVAEQAGLGSLADLAARAGVSETVTSEALRAVKPPTERTVRCLLDACGVSFDGRWKAWWQAAVKAGRLERSEVRELERAAAARMAPVVVRPRSAPEVERRRRVLAGRAHVQADGDLPLVGQVRDRALLGIHAAARLRLSPGVVLDEQLPSYVVRDGDAVLRGHVREGRDRGGLVLVSGPSTAGKTRSAAEAMWAELSGWSLLVPVTPESLVELAAGQLDLSRTVIWLNELDVYLGPAGRQAEALAQLLARPEKPLVIATIRAHQLSDLEEGSGSEPGDDERTAREPAGRRAAAVIRGVLARAWHVRMERMFSAGELARAGELREDSRLVDALRVAGRYGVAEALAAGPELLHLLRAHTDAADGQFGGAALVRASVDAARIGWRWPLPPHVLRELLKHYVPSELRQEVDDALFDRAWKWARRRRRGFSRLLIDDESGQGVRAFDYLVDHAQTRLPQAPVPAVLWSVLLKAVTPDEALEFGHQAQRWAQAGVAVAAWRTAAEAEACGLAGDAAGALGRLLMERAEPEAALPFLLQAAEGGDWWAGDIAVNWFLARGRFDDALPVVRWRVTAHSTRGAKRDLCRVLAALARWEELATVVEGFRAEDRDIASRDSLRGAEILARWDPQGDHRAGDEELHLAFSQARYGWDWEQRVAALVESLGNTSAGQTVPTSTTQAPSGEDSAELPVAAAVPAPAAVKQHPSIQDQEAELLTGTTSDRSWERGEAWHGLIGLLWSQERLAEGEEMLREAAGGDEVAAEQLERLLRMTGRDAESRKWHRRGHERHRLDRLVEEQDLGEAMRLVALDERLRSDLVELCAQHGLAEHAMTLADRWAREGDPAPALELYRRAGDWEKVLGVLPFNAPPELRAQALSDMDYGIEALVQLERVEEAQHEAQRLFESGHGSYAFVMADLMAGRGQADEAEMLLTRVWREGVGHQAARARDRLGVLLHGMGRHREAIDVLRDLSSGHAPETMPPTDPIDRISLARALAATGALDEALQELRTHLEQYRPYATHRIWRTLAELLDGHGRTADTAQTLLTVAATDPGACYVLSLRRQQAGDHDGAIELLADHFTQTERFQDDMLCSVKLARLLHDQDRVYESRFVLWHTAHLNWLEGAGELAHHEMWDELDDVLWAVDASGLVLPDNFQYLRSHFSRGDLNLSTTDR</sequence>
<keyword evidence="4" id="KW-1185">Reference proteome</keyword>
<dbReference type="Proteomes" id="UP000664109">
    <property type="component" value="Unassembled WGS sequence"/>
</dbReference>
<protein>
    <recommendedName>
        <fullName evidence="2">HTH cro/C1-type domain-containing protein</fullName>
    </recommendedName>
</protein>
<gene>
    <name evidence="3" type="ORF">JE024_37055</name>
</gene>
<dbReference type="InterPro" id="IPR001387">
    <property type="entry name" value="Cro/C1-type_HTH"/>
</dbReference>
<evidence type="ECO:0000259" key="2">
    <source>
        <dbReference type="SMART" id="SM00530"/>
    </source>
</evidence>
<reference evidence="3 4" key="1">
    <citation type="journal article" date="2016" name="Arch. Microbiol.">
        <title>Streptomyces zhihengii sp. nov., isolated from rhizospheric soil of Psammosilene tunicoides.</title>
        <authorList>
            <person name="Huang M.J."/>
            <person name="Fei J.J."/>
            <person name="Salam N."/>
            <person name="Kim C.J."/>
            <person name="Hozzein W.N."/>
            <person name="Xiao M."/>
            <person name="Huang H.Q."/>
            <person name="Li W.J."/>
        </authorList>
    </citation>
    <scope>NUCLEOTIDE SEQUENCE [LARGE SCALE GENOMIC DNA]</scope>
    <source>
        <strain evidence="3 4">YIM T102</strain>
    </source>
</reference>
<comment type="caution">
    <text evidence="3">The sequence shown here is derived from an EMBL/GenBank/DDBJ whole genome shotgun (WGS) entry which is preliminary data.</text>
</comment>
<feature type="compositionally biased region" description="Acidic residues" evidence="1">
    <location>
        <begin position="291"/>
        <end position="302"/>
    </location>
</feature>
<dbReference type="EMBL" id="JAFEJA010000002">
    <property type="protein sequence ID" value="MBM9624181.1"/>
    <property type="molecule type" value="Genomic_DNA"/>
</dbReference>
<dbReference type="CDD" id="cd00093">
    <property type="entry name" value="HTH_XRE"/>
    <property type="match status" value="1"/>
</dbReference>
<evidence type="ECO:0000313" key="4">
    <source>
        <dbReference type="Proteomes" id="UP000664109"/>
    </source>
</evidence>
<dbReference type="SMART" id="SM00530">
    <property type="entry name" value="HTH_XRE"/>
    <property type="match status" value="1"/>
</dbReference>
<proteinExistence type="predicted"/>
<name>A0ABS2V2V9_9ACTN</name>